<dbReference type="SUPFAM" id="SSF46689">
    <property type="entry name" value="Homeodomain-like"/>
    <property type="match status" value="2"/>
</dbReference>
<dbReference type="PROSITE" id="PS00041">
    <property type="entry name" value="HTH_ARAC_FAMILY_1"/>
    <property type="match status" value="1"/>
</dbReference>
<organism evidence="5 6">
    <name type="scientific">Stakelama pacifica</name>
    <dbReference type="NCBI Taxonomy" id="517720"/>
    <lineage>
        <taxon>Bacteria</taxon>
        <taxon>Pseudomonadati</taxon>
        <taxon>Pseudomonadota</taxon>
        <taxon>Alphaproteobacteria</taxon>
        <taxon>Sphingomonadales</taxon>
        <taxon>Sphingomonadaceae</taxon>
        <taxon>Stakelama</taxon>
    </lineage>
</organism>
<keyword evidence="6" id="KW-1185">Reference proteome</keyword>
<dbReference type="InterPro" id="IPR009057">
    <property type="entry name" value="Homeodomain-like_sf"/>
</dbReference>
<evidence type="ECO:0000256" key="1">
    <source>
        <dbReference type="ARBA" id="ARBA00023015"/>
    </source>
</evidence>
<dbReference type="InterPro" id="IPR018060">
    <property type="entry name" value="HTH_AraC"/>
</dbReference>
<evidence type="ECO:0000313" key="6">
    <source>
        <dbReference type="Proteomes" id="UP000295493"/>
    </source>
</evidence>
<comment type="caution">
    <text evidence="5">The sequence shown here is derived from an EMBL/GenBank/DDBJ whole genome shotgun (WGS) entry which is preliminary data.</text>
</comment>
<evidence type="ECO:0000313" key="5">
    <source>
        <dbReference type="EMBL" id="TDN78977.1"/>
    </source>
</evidence>
<dbReference type="PRINTS" id="PR00032">
    <property type="entry name" value="HTHARAC"/>
</dbReference>
<protein>
    <submittedName>
        <fullName evidence="5">Helix-turn-helix protein</fullName>
    </submittedName>
</protein>
<dbReference type="GO" id="GO:0003700">
    <property type="term" value="F:DNA-binding transcription factor activity"/>
    <property type="evidence" value="ECO:0007669"/>
    <property type="project" value="InterPro"/>
</dbReference>
<dbReference type="Gene3D" id="1.10.10.60">
    <property type="entry name" value="Homeodomain-like"/>
    <property type="match status" value="2"/>
</dbReference>
<sequence>MTHTTHALLGAMQFGAGDLYCEAAAAWMAMHVLTRHAENCGGDDVRSAGWIEDRRLARVLDFMAANFSKPLTIAQLADEACVSKFHFSRLFRARLDQTPHRYLTELRLDAARRMLLTTDLAVTEVGAARGFASAPHFSSAFVRRFGISPSRARREHRIGRH</sequence>
<accession>A0A4R6FD22</accession>
<evidence type="ECO:0000256" key="2">
    <source>
        <dbReference type="ARBA" id="ARBA00023125"/>
    </source>
</evidence>
<dbReference type="PANTHER" id="PTHR46796:SF6">
    <property type="entry name" value="ARAC SUBFAMILY"/>
    <property type="match status" value="1"/>
</dbReference>
<evidence type="ECO:0000259" key="4">
    <source>
        <dbReference type="PROSITE" id="PS01124"/>
    </source>
</evidence>
<feature type="domain" description="HTH araC/xylS-type" evidence="4">
    <location>
        <begin position="57"/>
        <end position="155"/>
    </location>
</feature>
<dbReference type="PROSITE" id="PS01124">
    <property type="entry name" value="HTH_ARAC_FAMILY_2"/>
    <property type="match status" value="1"/>
</dbReference>
<keyword evidence="2" id="KW-0238">DNA-binding</keyword>
<dbReference type="PANTHER" id="PTHR46796">
    <property type="entry name" value="HTH-TYPE TRANSCRIPTIONAL ACTIVATOR RHAS-RELATED"/>
    <property type="match status" value="1"/>
</dbReference>
<dbReference type="EMBL" id="SNWD01000014">
    <property type="protein sequence ID" value="TDN78977.1"/>
    <property type="molecule type" value="Genomic_DNA"/>
</dbReference>
<reference evidence="5 6" key="1">
    <citation type="submission" date="2019-03" db="EMBL/GenBank/DDBJ databases">
        <title>Genomic Encyclopedia of Type Strains, Phase IV (KMG-IV): sequencing the most valuable type-strain genomes for metagenomic binning, comparative biology and taxonomic classification.</title>
        <authorList>
            <person name="Goeker M."/>
        </authorList>
    </citation>
    <scope>NUCLEOTIDE SEQUENCE [LARGE SCALE GENOMIC DNA]</scope>
    <source>
        <strain evidence="5 6">DSM 25059</strain>
    </source>
</reference>
<dbReference type="AlphaFoldDB" id="A0A4R6FD22"/>
<gene>
    <name evidence="5" type="ORF">EV664_11413</name>
</gene>
<proteinExistence type="predicted"/>
<dbReference type="OrthoDB" id="110167at2"/>
<keyword evidence="1" id="KW-0805">Transcription regulation</keyword>
<dbReference type="InterPro" id="IPR050204">
    <property type="entry name" value="AraC_XylS_family_regulators"/>
</dbReference>
<evidence type="ECO:0000256" key="3">
    <source>
        <dbReference type="ARBA" id="ARBA00023163"/>
    </source>
</evidence>
<dbReference type="RefSeq" id="WP_133496706.1">
    <property type="nucleotide sequence ID" value="NZ_BMLU01000013.1"/>
</dbReference>
<dbReference type="GO" id="GO:0043565">
    <property type="term" value="F:sequence-specific DNA binding"/>
    <property type="evidence" value="ECO:0007669"/>
    <property type="project" value="InterPro"/>
</dbReference>
<dbReference type="Proteomes" id="UP000295493">
    <property type="component" value="Unassembled WGS sequence"/>
</dbReference>
<dbReference type="InterPro" id="IPR020449">
    <property type="entry name" value="Tscrpt_reg_AraC-type_HTH"/>
</dbReference>
<dbReference type="SMART" id="SM00342">
    <property type="entry name" value="HTH_ARAC"/>
    <property type="match status" value="1"/>
</dbReference>
<dbReference type="Pfam" id="PF12833">
    <property type="entry name" value="HTH_18"/>
    <property type="match status" value="1"/>
</dbReference>
<name>A0A4R6FD22_9SPHN</name>
<dbReference type="InterPro" id="IPR018062">
    <property type="entry name" value="HTH_AraC-typ_CS"/>
</dbReference>
<keyword evidence="3" id="KW-0804">Transcription</keyword>